<organism evidence="1 2">
    <name type="scientific">Solilutibacter silvestris</name>
    <dbReference type="NCBI Taxonomy" id="1645665"/>
    <lineage>
        <taxon>Bacteria</taxon>
        <taxon>Pseudomonadati</taxon>
        <taxon>Pseudomonadota</taxon>
        <taxon>Gammaproteobacteria</taxon>
        <taxon>Lysobacterales</taxon>
        <taxon>Lysobacteraceae</taxon>
        <taxon>Solilutibacter</taxon>
    </lineage>
</organism>
<evidence type="ECO:0000313" key="1">
    <source>
        <dbReference type="EMBL" id="PNS07697.1"/>
    </source>
</evidence>
<dbReference type="EMBL" id="NPZB01000002">
    <property type="protein sequence ID" value="PNS07697.1"/>
    <property type="molecule type" value="Genomic_DNA"/>
</dbReference>
<dbReference type="SUPFAM" id="SSF54637">
    <property type="entry name" value="Thioesterase/thiol ester dehydrase-isomerase"/>
    <property type="match status" value="1"/>
</dbReference>
<dbReference type="RefSeq" id="WP_103075375.1">
    <property type="nucleotide sequence ID" value="NZ_NPZB01000002.1"/>
</dbReference>
<dbReference type="InterPro" id="IPR029069">
    <property type="entry name" value="HotDog_dom_sf"/>
</dbReference>
<protein>
    <submittedName>
        <fullName evidence="1">Putative thioesterase</fullName>
    </submittedName>
</protein>
<comment type="caution">
    <text evidence="1">The sequence shown here is derived from an EMBL/GenBank/DDBJ whole genome shotgun (WGS) entry which is preliminary data.</text>
</comment>
<dbReference type="Proteomes" id="UP000236220">
    <property type="component" value="Unassembled WGS sequence"/>
</dbReference>
<dbReference type="Gene3D" id="3.10.129.10">
    <property type="entry name" value="Hotdog Thioesterase"/>
    <property type="match status" value="1"/>
</dbReference>
<sequence>MSNAFVIPIELRWRDLDAFNHLNNATYLSLLEEARIRWFAQLGEPWVTEEFAPVVASSTLNYRAPVNYPATLQIELFSERIGETSVVIGHRIKGEDGRVHCDGNVVAVWINVKSGKPRALPEGVRRAAERLVG</sequence>
<dbReference type="OrthoDB" id="9799036at2"/>
<gene>
    <name evidence="1" type="ORF">Lysil_1873</name>
</gene>
<dbReference type="AlphaFoldDB" id="A0A2K1PYD7"/>
<name>A0A2K1PYD7_9GAMM</name>
<dbReference type="PANTHER" id="PTHR31793">
    <property type="entry name" value="4-HYDROXYBENZOYL-COA THIOESTERASE FAMILY MEMBER"/>
    <property type="match status" value="1"/>
</dbReference>
<dbReference type="CDD" id="cd00586">
    <property type="entry name" value="4HBT"/>
    <property type="match status" value="1"/>
</dbReference>
<dbReference type="Pfam" id="PF13279">
    <property type="entry name" value="4HBT_2"/>
    <property type="match status" value="1"/>
</dbReference>
<dbReference type="InterPro" id="IPR050563">
    <property type="entry name" value="4-hydroxybenzoyl-CoA_TE"/>
</dbReference>
<dbReference type="GO" id="GO:0047617">
    <property type="term" value="F:fatty acyl-CoA hydrolase activity"/>
    <property type="evidence" value="ECO:0007669"/>
    <property type="project" value="TreeGrafter"/>
</dbReference>
<accession>A0A2K1PYD7</accession>
<evidence type="ECO:0000313" key="2">
    <source>
        <dbReference type="Proteomes" id="UP000236220"/>
    </source>
</evidence>
<reference evidence="1 2" key="1">
    <citation type="submission" date="2017-08" db="EMBL/GenBank/DDBJ databases">
        <title>Lysobacter sylvestris genome.</title>
        <authorList>
            <person name="Zhang D.-C."/>
            <person name="Albuquerque L."/>
            <person name="Franca L."/>
            <person name="Froufe H.J.C."/>
            <person name="Barroso C."/>
            <person name="Egas C."/>
            <person name="Da Costa M."/>
            <person name="Margesin R."/>
        </authorList>
    </citation>
    <scope>NUCLEOTIDE SEQUENCE [LARGE SCALE GENOMIC DNA]</scope>
    <source>
        <strain evidence="1 2">AM20-91</strain>
    </source>
</reference>
<proteinExistence type="predicted"/>
<dbReference type="PANTHER" id="PTHR31793:SF24">
    <property type="entry name" value="LONG-CHAIN ACYL-COA THIOESTERASE FADM"/>
    <property type="match status" value="1"/>
</dbReference>
<keyword evidence="2" id="KW-1185">Reference proteome</keyword>